<protein>
    <submittedName>
        <fullName evidence="1">Uncharacterized protein</fullName>
    </submittedName>
</protein>
<organism evidence="1 2">
    <name type="scientific">Candidatus Doudnabacteria bacterium RIFCSPLOWO2_01_FULL_44_21</name>
    <dbReference type="NCBI Taxonomy" id="1817841"/>
    <lineage>
        <taxon>Bacteria</taxon>
        <taxon>Candidatus Doudnaibacteriota</taxon>
    </lineage>
</organism>
<proteinExistence type="predicted"/>
<comment type="caution">
    <text evidence="1">The sequence shown here is derived from an EMBL/GenBank/DDBJ whole genome shotgun (WGS) entry which is preliminary data.</text>
</comment>
<name>A0A1F5PYB5_9BACT</name>
<dbReference type="AlphaFoldDB" id="A0A1F5PYB5"/>
<evidence type="ECO:0000313" key="2">
    <source>
        <dbReference type="Proteomes" id="UP000177281"/>
    </source>
</evidence>
<reference evidence="1 2" key="1">
    <citation type="journal article" date="2016" name="Nat. Commun.">
        <title>Thousands of microbial genomes shed light on interconnected biogeochemical processes in an aquifer system.</title>
        <authorList>
            <person name="Anantharaman K."/>
            <person name="Brown C.T."/>
            <person name="Hug L.A."/>
            <person name="Sharon I."/>
            <person name="Castelle C.J."/>
            <person name="Probst A.J."/>
            <person name="Thomas B.C."/>
            <person name="Singh A."/>
            <person name="Wilkins M.J."/>
            <person name="Karaoz U."/>
            <person name="Brodie E.L."/>
            <person name="Williams K.H."/>
            <person name="Hubbard S.S."/>
            <person name="Banfield J.F."/>
        </authorList>
    </citation>
    <scope>NUCLEOTIDE SEQUENCE [LARGE SCALE GENOMIC DNA]</scope>
</reference>
<accession>A0A1F5PYB5</accession>
<gene>
    <name evidence="1" type="ORF">A3B10_04285</name>
</gene>
<sequence>MQKKKQNKKINRKSKNYPIHYLALTLGLVLLVEGMVFGSASNSNLTEATSIFDVSMAAKQTSSDVVSTLTPVIDLVDSINLFYQLATDEMMSLLDLSGSVREIPNVYLGMSSFFDQASVQMIALLDASSMVDWTPKISGISIER</sequence>
<dbReference type="EMBL" id="MFFB01000010">
    <property type="protein sequence ID" value="OGE94702.1"/>
    <property type="molecule type" value="Genomic_DNA"/>
</dbReference>
<dbReference type="STRING" id="1817841.A3B10_04285"/>
<dbReference type="Proteomes" id="UP000177281">
    <property type="component" value="Unassembled WGS sequence"/>
</dbReference>
<evidence type="ECO:0000313" key="1">
    <source>
        <dbReference type="EMBL" id="OGE94702.1"/>
    </source>
</evidence>